<dbReference type="GO" id="GO:0005783">
    <property type="term" value="C:endoplasmic reticulum"/>
    <property type="evidence" value="ECO:0007669"/>
    <property type="project" value="TreeGrafter"/>
</dbReference>
<dbReference type="GO" id="GO:0006694">
    <property type="term" value="P:steroid biosynthetic process"/>
    <property type="evidence" value="ECO:0007669"/>
    <property type="project" value="UniProtKB-KW"/>
</dbReference>
<dbReference type="PRINTS" id="PR00081">
    <property type="entry name" value="GDHRDH"/>
</dbReference>
<dbReference type="InterPro" id="IPR036291">
    <property type="entry name" value="NAD(P)-bd_dom_sf"/>
</dbReference>
<accession>A0A6P3VMI1</accession>
<dbReference type="GO" id="GO:0047045">
    <property type="term" value="F:testosterone dehydrogenase (NADP+) activity"/>
    <property type="evidence" value="ECO:0007669"/>
    <property type="project" value="TreeGrafter"/>
</dbReference>
<evidence type="ECO:0000256" key="1">
    <source>
        <dbReference type="ARBA" id="ARBA00022857"/>
    </source>
</evidence>
<keyword evidence="5" id="KW-1185">Reference proteome</keyword>
<dbReference type="CDD" id="cd05356">
    <property type="entry name" value="17beta-HSD1_like_SDR_c"/>
    <property type="match status" value="1"/>
</dbReference>
<proteinExistence type="inferred from homology"/>
<dbReference type="GeneID" id="105894154"/>
<keyword evidence="2" id="KW-0443">Lipid metabolism</keyword>
<dbReference type="PRINTS" id="PR00080">
    <property type="entry name" value="SDRFAMILY"/>
</dbReference>
<dbReference type="Proteomes" id="UP000515152">
    <property type="component" value="Chromosome 18"/>
</dbReference>
<evidence type="ECO:0000256" key="2">
    <source>
        <dbReference type="ARBA" id="ARBA00022955"/>
    </source>
</evidence>
<evidence type="ECO:0000313" key="6">
    <source>
        <dbReference type="RefSeq" id="XP_012676082.1"/>
    </source>
</evidence>
<dbReference type="PIRSF" id="PIRSF000126">
    <property type="entry name" value="11-beta-HSD1"/>
    <property type="match status" value="1"/>
</dbReference>
<keyword evidence="2" id="KW-0444">Lipid biosynthesis</keyword>
<dbReference type="FunFam" id="3.40.50.720:FF:000137">
    <property type="entry name" value="Hydroxysteroid (17-beta) dehydrogenase 3"/>
    <property type="match status" value="1"/>
</dbReference>
<evidence type="ECO:0000313" key="5">
    <source>
        <dbReference type="Proteomes" id="UP000515152"/>
    </source>
</evidence>
<comment type="similarity">
    <text evidence="4">Belongs to the short-chain dehydrogenases/reductases (SDR) family.</text>
</comment>
<reference evidence="6" key="1">
    <citation type="submission" date="2025-08" db="UniProtKB">
        <authorList>
            <consortium name="RefSeq"/>
        </authorList>
    </citation>
    <scope>IDENTIFICATION</scope>
</reference>
<gene>
    <name evidence="6" type="primary">hsd17b3</name>
</gene>
<dbReference type="PANTHER" id="PTHR43899:SF7">
    <property type="entry name" value="17-BETA-HYDROXYSTEROID DEHYDROGENASE TYPE 3"/>
    <property type="match status" value="1"/>
</dbReference>
<evidence type="ECO:0000256" key="4">
    <source>
        <dbReference type="RuleBase" id="RU000363"/>
    </source>
</evidence>
<dbReference type="AlphaFoldDB" id="A0A6P3VMI1"/>
<dbReference type="InterPro" id="IPR002347">
    <property type="entry name" value="SDR_fam"/>
</dbReference>
<dbReference type="PANTHER" id="PTHR43899">
    <property type="entry name" value="RH59310P"/>
    <property type="match status" value="1"/>
</dbReference>
<dbReference type="SUPFAM" id="SSF51735">
    <property type="entry name" value="NAD(P)-binding Rossmann-fold domains"/>
    <property type="match status" value="1"/>
</dbReference>
<dbReference type="RefSeq" id="XP_012676082.1">
    <property type="nucleotide sequence ID" value="XM_012820628.3"/>
</dbReference>
<name>A0A6P3VMI1_CLUHA</name>
<dbReference type="Pfam" id="PF00106">
    <property type="entry name" value="adh_short"/>
    <property type="match status" value="1"/>
</dbReference>
<dbReference type="CTD" id="3293"/>
<protein>
    <submittedName>
        <fullName evidence="6">Testosterone 17-beta-dehydrogenase 3</fullName>
    </submittedName>
</protein>
<keyword evidence="3" id="KW-0560">Oxidoreductase</keyword>
<keyword evidence="2" id="KW-0752">Steroid biosynthesis</keyword>
<evidence type="ECO:0000256" key="3">
    <source>
        <dbReference type="ARBA" id="ARBA00023002"/>
    </source>
</evidence>
<dbReference type="OrthoDB" id="5545019at2759"/>
<sequence length="308" mass="34210">MGFFELVFTAIGASVVFCYVLKTLRLLKVLFPKLWDTLPGNFFTSMGEWAVITGGSDGVGKAYALELAQRGMNVVIISRSVEKLKKTAEEIEKTSGKTVKVLAADFTKDNVYESIEKTLKNQSVGILVNNVGMLPTPIPCKFLNMKFLERRLNEVINCNTKAMMHMCRLVLPGMEKRGKGVILNVSSGMATIPFPTYTLYTASKVCVDTFSQGLQAEYKAKGIIIQAVTPFAISTHMTGYQKPNLITLTPEKFVKTSLAYLKAGDKTFGSIPHTIMGWILQTVPIQFFHTEKMQQQLIELVKKNNTSL</sequence>
<dbReference type="KEGG" id="char:105894154"/>
<dbReference type="Gene3D" id="3.40.50.720">
    <property type="entry name" value="NAD(P)-binding Rossmann-like Domain"/>
    <property type="match status" value="1"/>
</dbReference>
<dbReference type="InterPro" id="IPR051019">
    <property type="entry name" value="VLCFA-Steroid_DH"/>
</dbReference>
<organism evidence="5 6">
    <name type="scientific">Clupea harengus</name>
    <name type="common">Atlantic herring</name>
    <dbReference type="NCBI Taxonomy" id="7950"/>
    <lineage>
        <taxon>Eukaryota</taxon>
        <taxon>Metazoa</taxon>
        <taxon>Chordata</taxon>
        <taxon>Craniata</taxon>
        <taxon>Vertebrata</taxon>
        <taxon>Euteleostomi</taxon>
        <taxon>Actinopterygii</taxon>
        <taxon>Neopterygii</taxon>
        <taxon>Teleostei</taxon>
        <taxon>Clupei</taxon>
        <taxon>Clupeiformes</taxon>
        <taxon>Clupeoidei</taxon>
        <taxon>Clupeidae</taxon>
        <taxon>Clupea</taxon>
    </lineage>
</organism>
<keyword evidence="1" id="KW-0521">NADP</keyword>